<feature type="region of interest" description="Disordered" evidence="1">
    <location>
        <begin position="143"/>
        <end position="192"/>
    </location>
</feature>
<feature type="compositionally biased region" description="Polar residues" evidence="1">
    <location>
        <begin position="752"/>
        <end position="768"/>
    </location>
</feature>
<evidence type="ECO:0000313" key="3">
    <source>
        <dbReference type="Proteomes" id="UP000077521"/>
    </source>
</evidence>
<feature type="region of interest" description="Disordered" evidence="1">
    <location>
        <begin position="386"/>
        <end position="627"/>
    </location>
</feature>
<accession>A0A8T8SUY0</accession>
<feature type="compositionally biased region" description="Polar residues" evidence="1">
    <location>
        <begin position="564"/>
        <end position="580"/>
    </location>
</feature>
<feature type="compositionally biased region" description="Low complexity" evidence="1">
    <location>
        <begin position="82"/>
        <end position="95"/>
    </location>
</feature>
<dbReference type="AlphaFoldDB" id="A0A8T8SUY0"/>
<proteinExistence type="predicted"/>
<feature type="compositionally biased region" description="Pro residues" evidence="1">
    <location>
        <begin position="821"/>
        <end position="831"/>
    </location>
</feature>
<dbReference type="Proteomes" id="UP000077521">
    <property type="component" value="Unassembled WGS sequence"/>
</dbReference>
<evidence type="ECO:0000256" key="1">
    <source>
        <dbReference type="SAM" id="MobiDB-lite"/>
    </source>
</evidence>
<feature type="compositionally biased region" description="Low complexity" evidence="1">
    <location>
        <begin position="552"/>
        <end position="563"/>
    </location>
</feature>
<protein>
    <submittedName>
        <fullName evidence="2">Uncharacterized protein</fullName>
    </submittedName>
</protein>
<feature type="region of interest" description="Disordered" evidence="1">
    <location>
        <begin position="928"/>
        <end position="994"/>
    </location>
</feature>
<sequence length="1049" mass="110255">MSTTSSVDAEQIAVALRARLEFASLKAANGLTLHSLEEIEQATLDAERIEAALLAQQDHLISPSQGQHSADKNATESISQMTTTSSLPAAASSKTQPSNHKMWTSPSIVISRAAGTEPSLQQQNTVEGGISQPRTIFDAIAARGSSSSGKSTNTSSFLFPKLPLTSRRTQPTSTTSGQSPEAVKSTSSSPSVRTVVSAATLLHRAASIPQLGSPRRLVNARTELNDPHNNPSLQTKEQERKLAVEFGEQQRLAAEYEKAVLAQQLKAAAAASLKRRQPSSLYSIKEHDTLPPASKRARTSKQSISSQYGHSSWRSSDHLGLLAGRSPSSKLASSYARGVAASSAIGTGLARSPDTLHRYSNATANASSLAFQSPRGLTLGQGLGITSRNSLNSVAGSPFNPNPRRREESFERSAPSPAAPSRFTSELSRMYQGSHASASVRIGEATPSITPEQRTRPLLSPPPSSPAHREDTKVHRPIGAAPHRRAQDELARKKHAHFSPHLVGASSRRRQDGSTTSTPLRSALVPTEPRSPAMMQQLSRKSIHEVGTPLKASTPPSTNSTATQADQSNASSGAASQTNMGLGFDFEHGAPVDMPAPATPKKSNLRSLAPDDMDSKAQRTHSVERDVDMDGSEAAQLMLFLAGSPSAPSSTRFTAGVTPSITNMAFGSSVDGKEGQDSNMMRSEGRSRRSSDAVNTVMRRGRASGSPGPEGRMVTRMLTYGASDPQHNDEIASLSPRSTSTASTPILGPCPTETSSGVSSDTVQTQGSEETHGDGHHESSKSPATTPELRTFVSHVSLDKSNDSARAETPPPHSSSTTKPVTPPRQPPSTPKAPGSSTFSYAEFLNVSPSPQPRLRCTPRIGTGKKMSRSSSGERPYGGDPSRTPSRMARGRFLDFDQELGLQSANLEHRKRFASMLQIGEEDDAGSSAVAANGVSGSAHGAGQMDTPVSQGLLGGAFLAPPSSARPSNAGNASPALKEKSHNHSSGVLDSSAIPRTASASDSILGGLHASPLLKALIARPLAQSQSPSRDVTLVQDGATEIASSGPDA</sequence>
<comment type="caution">
    <text evidence="2">The sequence shown here is derived from an EMBL/GenBank/DDBJ whole genome shotgun (WGS) entry which is preliminary data.</text>
</comment>
<feature type="compositionally biased region" description="Polar residues" evidence="1">
    <location>
        <begin position="386"/>
        <end position="395"/>
    </location>
</feature>
<feature type="region of interest" description="Disordered" evidence="1">
    <location>
        <begin position="800"/>
        <end position="887"/>
    </location>
</feature>
<feature type="region of interest" description="Disordered" evidence="1">
    <location>
        <begin position="62"/>
        <end position="103"/>
    </location>
</feature>
<organism evidence="2 3">
    <name type="scientific">Tilletia indica</name>
    <dbReference type="NCBI Taxonomy" id="43049"/>
    <lineage>
        <taxon>Eukaryota</taxon>
        <taxon>Fungi</taxon>
        <taxon>Dikarya</taxon>
        <taxon>Basidiomycota</taxon>
        <taxon>Ustilaginomycotina</taxon>
        <taxon>Exobasidiomycetes</taxon>
        <taxon>Tilletiales</taxon>
        <taxon>Tilletiaceae</taxon>
        <taxon>Tilletia</taxon>
    </lineage>
</organism>
<feature type="region of interest" description="Disordered" evidence="1">
    <location>
        <begin position="276"/>
        <end position="315"/>
    </location>
</feature>
<gene>
    <name evidence="2" type="ORF">A4X13_0g5318</name>
</gene>
<feature type="compositionally biased region" description="Basic and acidic residues" evidence="1">
    <location>
        <begin position="769"/>
        <end position="780"/>
    </location>
</feature>
<feature type="compositionally biased region" description="Polar residues" evidence="1">
    <location>
        <begin position="300"/>
        <end position="314"/>
    </location>
</feature>
<feature type="region of interest" description="Disordered" evidence="1">
    <location>
        <begin position="666"/>
        <end position="787"/>
    </location>
</feature>
<dbReference type="EMBL" id="LWDF02000405">
    <property type="protein sequence ID" value="KAE8249161.1"/>
    <property type="molecule type" value="Genomic_DNA"/>
</dbReference>
<feature type="compositionally biased region" description="Polar residues" evidence="1">
    <location>
        <begin position="735"/>
        <end position="744"/>
    </location>
</feature>
<keyword evidence="3" id="KW-1185">Reference proteome</keyword>
<feature type="compositionally biased region" description="Low complexity" evidence="1">
    <location>
        <begin position="144"/>
        <end position="156"/>
    </location>
</feature>
<feature type="compositionally biased region" description="Basic and acidic residues" evidence="1">
    <location>
        <begin position="613"/>
        <end position="627"/>
    </location>
</feature>
<name>A0A8T8SUY0_9BASI</name>
<feature type="region of interest" description="Disordered" evidence="1">
    <location>
        <begin position="1022"/>
        <end position="1049"/>
    </location>
</feature>
<feature type="compositionally biased region" description="Low complexity" evidence="1">
    <location>
        <begin position="165"/>
        <end position="192"/>
    </location>
</feature>
<feature type="compositionally biased region" description="Low complexity" evidence="1">
    <location>
        <begin position="928"/>
        <end position="943"/>
    </location>
</feature>
<evidence type="ECO:0000313" key="2">
    <source>
        <dbReference type="EMBL" id="KAE8249161.1"/>
    </source>
</evidence>
<reference evidence="2" key="1">
    <citation type="submission" date="2016-04" db="EMBL/GenBank/DDBJ databases">
        <authorList>
            <person name="Nguyen H.D."/>
            <person name="Samba Siva P."/>
            <person name="Cullis J."/>
            <person name="Levesque C.A."/>
            <person name="Hambleton S."/>
        </authorList>
    </citation>
    <scope>NUCLEOTIDE SEQUENCE</scope>
    <source>
        <strain evidence="2">DAOMC 236416</strain>
    </source>
</reference>
<reference evidence="2" key="2">
    <citation type="journal article" date="2019" name="IMA Fungus">
        <title>Genome sequencing and comparison of five Tilletia species to identify candidate genes for the detection of regulated species infecting wheat.</title>
        <authorList>
            <person name="Nguyen H.D.T."/>
            <person name="Sultana T."/>
            <person name="Kesanakurti P."/>
            <person name="Hambleton S."/>
        </authorList>
    </citation>
    <scope>NUCLEOTIDE SEQUENCE</scope>
    <source>
        <strain evidence="2">DAOMC 236416</strain>
    </source>
</reference>